<organism evidence="1 2">
    <name type="scientific">Peronosclerospora sorghi</name>
    <dbReference type="NCBI Taxonomy" id="230839"/>
    <lineage>
        <taxon>Eukaryota</taxon>
        <taxon>Sar</taxon>
        <taxon>Stramenopiles</taxon>
        <taxon>Oomycota</taxon>
        <taxon>Peronosporomycetes</taxon>
        <taxon>Peronosporales</taxon>
        <taxon>Peronosporaceae</taxon>
        <taxon>Peronosclerospora</taxon>
    </lineage>
</organism>
<gene>
    <name evidence="1" type="ORF">PsorP6_015739</name>
</gene>
<name>A0ACC0WMN2_9STRA</name>
<comment type="caution">
    <text evidence="1">The sequence shown here is derived from an EMBL/GenBank/DDBJ whole genome shotgun (WGS) entry which is preliminary data.</text>
</comment>
<evidence type="ECO:0000313" key="2">
    <source>
        <dbReference type="Proteomes" id="UP001163321"/>
    </source>
</evidence>
<dbReference type="EMBL" id="CM047589">
    <property type="protein sequence ID" value="KAI9920138.1"/>
    <property type="molecule type" value="Genomic_DNA"/>
</dbReference>
<accession>A0ACC0WMN2</accession>
<dbReference type="Proteomes" id="UP001163321">
    <property type="component" value="Chromosome 10"/>
</dbReference>
<proteinExistence type="predicted"/>
<protein>
    <submittedName>
        <fullName evidence="1">Uncharacterized protein</fullName>
    </submittedName>
</protein>
<sequence>MFRRPGLVRVVRAAHRVSNASVHSSRVTRSSFVQHRDTEDNNADTPFDFTPENYERVHAILDRYPENYKTSAIIPLLDLAQRQHGGWLPLAAMNKVARIVETKPMQVYEVATFYTMFNREKVGKYFIQLCGTTPCMICGSEEIKQTIEHALGIKEGGEWDFLRGGTRGTTHDGMFTLREVECLGACANAPMVQINDDFYENLTPETTRELLDACKKDAPPPMNKWGSLPLNGQLSCEGPLGKTTLTWDKVPGPGFRMRPDEELEPKVNPKDIKDAMLY</sequence>
<evidence type="ECO:0000313" key="1">
    <source>
        <dbReference type="EMBL" id="KAI9920138.1"/>
    </source>
</evidence>
<keyword evidence="2" id="KW-1185">Reference proteome</keyword>
<reference evidence="1 2" key="1">
    <citation type="journal article" date="2022" name="bioRxiv">
        <title>The genome of the oomycete Peronosclerospora sorghi, a cosmopolitan pathogen of maize and sorghum, is inflated with dispersed pseudogenes.</title>
        <authorList>
            <person name="Fletcher K."/>
            <person name="Martin F."/>
            <person name="Isakeit T."/>
            <person name="Cavanaugh K."/>
            <person name="Magill C."/>
            <person name="Michelmore R."/>
        </authorList>
    </citation>
    <scope>NUCLEOTIDE SEQUENCE [LARGE SCALE GENOMIC DNA]</scope>
    <source>
        <strain evidence="1">P6</strain>
    </source>
</reference>